<evidence type="ECO:0000313" key="2">
    <source>
        <dbReference type="Proteomes" id="UP000004069"/>
    </source>
</evidence>
<proteinExistence type="predicted"/>
<dbReference type="SUPFAM" id="SSF56784">
    <property type="entry name" value="HAD-like"/>
    <property type="match status" value="1"/>
</dbReference>
<dbReference type="InterPro" id="IPR036412">
    <property type="entry name" value="HAD-like_sf"/>
</dbReference>
<dbReference type="Gene3D" id="3.40.50.1000">
    <property type="entry name" value="HAD superfamily/HAD-like"/>
    <property type="match status" value="1"/>
</dbReference>
<dbReference type="GO" id="GO:0016791">
    <property type="term" value="F:phosphatase activity"/>
    <property type="evidence" value="ECO:0007669"/>
    <property type="project" value="TreeGrafter"/>
</dbReference>
<dbReference type="OrthoDB" id="9814970at2"/>
<dbReference type="SFLD" id="SFLDS00003">
    <property type="entry name" value="Haloacid_Dehalogenase"/>
    <property type="match status" value="1"/>
</dbReference>
<dbReference type="RefSeq" id="WP_006351564.1">
    <property type="nucleotide sequence ID" value="NZ_ADNY01000013.1"/>
</dbReference>
<gene>
    <name evidence="1" type="ORF">HMPREF0493_0410</name>
</gene>
<dbReference type="STRING" id="83683.B1745_02455"/>
<dbReference type="PATRIC" id="fig|585524.9.peg.1006"/>
<dbReference type="PROSITE" id="PS01229">
    <property type="entry name" value="COF_2"/>
    <property type="match status" value="1"/>
</dbReference>
<dbReference type="SFLD" id="SFLDG01144">
    <property type="entry name" value="C2.B.4:_PGP_Like"/>
    <property type="match status" value="1"/>
</dbReference>
<dbReference type="InterPro" id="IPR006379">
    <property type="entry name" value="HAD-SF_hydro_IIB"/>
</dbReference>
<comment type="caution">
    <text evidence="1">The sequence shown here is derived from an EMBL/GenBank/DDBJ whole genome shotgun (WGS) entry which is preliminary data.</text>
</comment>
<dbReference type="CDD" id="cd07518">
    <property type="entry name" value="HAD_YbiV-Like"/>
    <property type="match status" value="1"/>
</dbReference>
<dbReference type="Gene3D" id="3.30.1240.10">
    <property type="match status" value="1"/>
</dbReference>
<dbReference type="PANTHER" id="PTHR10000:SF53">
    <property type="entry name" value="5-AMINO-6-(5-PHOSPHO-D-RIBITYLAMINO)URACIL PHOSPHATASE YBJI-RELATED"/>
    <property type="match status" value="1"/>
</dbReference>
<accession>D4YSD2</accession>
<keyword evidence="1" id="KW-0378">Hydrolase</keyword>
<dbReference type="Proteomes" id="UP000004069">
    <property type="component" value="Unassembled WGS sequence"/>
</dbReference>
<dbReference type="EMBL" id="ADNY01000013">
    <property type="protein sequence ID" value="EFG55947.1"/>
    <property type="molecule type" value="Genomic_DNA"/>
</dbReference>
<protein>
    <submittedName>
        <fullName evidence="1">Cof-like hydrolase</fullName>
    </submittedName>
</protein>
<sequence>MGLPFKAIAVDMDGTFLNEKHDFDHEKFREILTELHQRQVKFIISSGRPYVRLRKDFADFYSELSFVTSNGARLIENDQEVALQQLARKDAIGVIDFVNQRYADATTLVFHTKQSYINRDAPKNVKEFLEYFAGCSCIEVSDWSVLPENGILEVTFHVPDSSIAKEIEAAYNQEFGQKISAFASAKNAVDVNAYGVNKGEGLKLLLEKMYLTGDDLMAFGDGGNDVEMLQFAKYSYAMKNGSQEAKDAAKYLAPANTEDGVFKVIKNYLSNN</sequence>
<reference evidence="1 2" key="1">
    <citation type="submission" date="2010-04" db="EMBL/GenBank/DDBJ databases">
        <authorList>
            <person name="Muzny D."/>
            <person name="Qin X."/>
            <person name="Deng J."/>
            <person name="Jiang H."/>
            <person name="Liu Y."/>
            <person name="Qu J."/>
            <person name="Song X.-Z."/>
            <person name="Zhang L."/>
            <person name="Thornton R."/>
            <person name="Coyle M."/>
            <person name="Francisco L."/>
            <person name="Jackson L."/>
            <person name="Javaid M."/>
            <person name="Korchina V."/>
            <person name="Kovar C."/>
            <person name="Mata R."/>
            <person name="Mathew T."/>
            <person name="Ngo R."/>
            <person name="Nguyen L."/>
            <person name="Nguyen N."/>
            <person name="Okwuonu G."/>
            <person name="Ongeri F."/>
            <person name="Pham C."/>
            <person name="Simmons D."/>
            <person name="Wilczek-Boney K."/>
            <person name="Hale W."/>
            <person name="Jakkamsetti A."/>
            <person name="Pham P."/>
            <person name="Ruth R."/>
            <person name="San Lucas F."/>
            <person name="Warren J."/>
            <person name="Zhang J."/>
            <person name="Zhao Z."/>
            <person name="Zhou C."/>
            <person name="Zhu D."/>
            <person name="Lee S."/>
            <person name="Bess C."/>
            <person name="Blankenburg K."/>
            <person name="Forbes L."/>
            <person name="Fu Q."/>
            <person name="Gubbala S."/>
            <person name="Hirani K."/>
            <person name="Jayaseelan J.C."/>
            <person name="Lara F."/>
            <person name="Munidasa M."/>
            <person name="Palculict T."/>
            <person name="Patil S."/>
            <person name="Pu L.-L."/>
            <person name="Saada N."/>
            <person name="Tang L."/>
            <person name="Weissenberger G."/>
            <person name="Zhu Y."/>
            <person name="Hemphill L."/>
            <person name="Shang Y."/>
            <person name="Youmans B."/>
            <person name="Ayvaz T."/>
            <person name="Ross M."/>
            <person name="Santibanez J."/>
            <person name="Aqrawi P."/>
            <person name="Gross S."/>
            <person name="Joshi V."/>
            <person name="Fowler G."/>
            <person name="Nazareth L."/>
            <person name="Reid J."/>
            <person name="Worley K."/>
            <person name="Petrosino J."/>
            <person name="Highlander S."/>
            <person name="Gibbs R."/>
        </authorList>
    </citation>
    <scope>NUCLEOTIDE SEQUENCE [LARGE SCALE GENOMIC DNA]</scope>
    <source>
        <strain evidence="1 2">DSM 11664</strain>
    </source>
</reference>
<dbReference type="InterPro" id="IPR000150">
    <property type="entry name" value="Cof"/>
</dbReference>
<dbReference type="PANTHER" id="PTHR10000">
    <property type="entry name" value="PHOSPHOSERINE PHOSPHATASE"/>
    <property type="match status" value="1"/>
</dbReference>
<dbReference type="NCBIfam" id="TIGR01484">
    <property type="entry name" value="HAD-SF-IIB"/>
    <property type="match status" value="1"/>
</dbReference>
<dbReference type="InterPro" id="IPR023214">
    <property type="entry name" value="HAD_sf"/>
</dbReference>
<dbReference type="SFLD" id="SFLDG01140">
    <property type="entry name" value="C2.B:_Phosphomannomutase_and_P"/>
    <property type="match status" value="1"/>
</dbReference>
<dbReference type="eggNOG" id="COG0561">
    <property type="taxonomic scope" value="Bacteria"/>
</dbReference>
<evidence type="ECO:0000313" key="1">
    <source>
        <dbReference type="EMBL" id="EFG55947.1"/>
    </source>
</evidence>
<organism evidence="1 2">
    <name type="scientific">Lactobacillus amylolyticus DSM 11664</name>
    <dbReference type="NCBI Taxonomy" id="585524"/>
    <lineage>
        <taxon>Bacteria</taxon>
        <taxon>Bacillati</taxon>
        <taxon>Bacillota</taxon>
        <taxon>Bacilli</taxon>
        <taxon>Lactobacillales</taxon>
        <taxon>Lactobacillaceae</taxon>
        <taxon>Lactobacillus</taxon>
    </lineage>
</organism>
<dbReference type="AlphaFoldDB" id="D4YSD2"/>
<dbReference type="NCBIfam" id="TIGR00099">
    <property type="entry name" value="Cof-subfamily"/>
    <property type="match status" value="1"/>
</dbReference>
<dbReference type="GO" id="GO:0005829">
    <property type="term" value="C:cytosol"/>
    <property type="evidence" value="ECO:0007669"/>
    <property type="project" value="TreeGrafter"/>
</dbReference>
<keyword evidence="2" id="KW-1185">Reference proteome</keyword>
<name>D4YSD2_9LACO</name>
<dbReference type="GO" id="GO:0000287">
    <property type="term" value="F:magnesium ion binding"/>
    <property type="evidence" value="ECO:0007669"/>
    <property type="project" value="TreeGrafter"/>
</dbReference>
<dbReference type="Pfam" id="PF08282">
    <property type="entry name" value="Hydrolase_3"/>
    <property type="match status" value="1"/>
</dbReference>